<evidence type="ECO:0000256" key="2">
    <source>
        <dbReference type="ARBA" id="ARBA00005831"/>
    </source>
</evidence>
<dbReference type="GO" id="GO:0017119">
    <property type="term" value="C:Golgi transport complex"/>
    <property type="evidence" value="ECO:0007669"/>
    <property type="project" value="InterPro"/>
</dbReference>
<dbReference type="AlphaFoldDB" id="A0AAD9L8R5"/>
<dbReference type="GO" id="GO:0006886">
    <property type="term" value="P:intracellular protein transport"/>
    <property type="evidence" value="ECO:0007669"/>
    <property type="project" value="InterPro"/>
</dbReference>
<comment type="similarity">
    <text evidence="2">Belongs to the COG7 family.</text>
</comment>
<dbReference type="GO" id="GO:0000139">
    <property type="term" value="C:Golgi membrane"/>
    <property type="evidence" value="ECO:0007669"/>
    <property type="project" value="UniProtKB-SubCell"/>
</dbReference>
<evidence type="ECO:0000256" key="6">
    <source>
        <dbReference type="ARBA" id="ARBA00023034"/>
    </source>
</evidence>
<keyword evidence="6" id="KW-0333">Golgi apparatus</keyword>
<evidence type="ECO:0000313" key="10">
    <source>
        <dbReference type="EMBL" id="KAK1926574.1"/>
    </source>
</evidence>
<dbReference type="GO" id="GO:0007030">
    <property type="term" value="P:Golgi organization"/>
    <property type="evidence" value="ECO:0007669"/>
    <property type="project" value="TreeGrafter"/>
</dbReference>
<evidence type="ECO:0000256" key="5">
    <source>
        <dbReference type="ARBA" id="ARBA00022927"/>
    </source>
</evidence>
<dbReference type="Pfam" id="PF10191">
    <property type="entry name" value="COG7"/>
    <property type="match status" value="2"/>
</dbReference>
<feature type="region of interest" description="Disordered" evidence="9">
    <location>
        <begin position="1"/>
        <end position="21"/>
    </location>
</feature>
<accession>A0AAD9L8R5</accession>
<evidence type="ECO:0000313" key="11">
    <source>
        <dbReference type="Proteomes" id="UP001182556"/>
    </source>
</evidence>
<dbReference type="Proteomes" id="UP001182556">
    <property type="component" value="Unassembled WGS sequence"/>
</dbReference>
<keyword evidence="11" id="KW-1185">Reference proteome</keyword>
<organism evidence="10 11">
    <name type="scientific">Papiliotrema laurentii</name>
    <name type="common">Cryptococcus laurentii</name>
    <dbReference type="NCBI Taxonomy" id="5418"/>
    <lineage>
        <taxon>Eukaryota</taxon>
        <taxon>Fungi</taxon>
        <taxon>Dikarya</taxon>
        <taxon>Basidiomycota</taxon>
        <taxon>Agaricomycotina</taxon>
        <taxon>Tremellomycetes</taxon>
        <taxon>Tremellales</taxon>
        <taxon>Rhynchogastremaceae</taxon>
        <taxon>Papiliotrema</taxon>
    </lineage>
</organism>
<dbReference type="EMBL" id="JAODAN010000002">
    <property type="protein sequence ID" value="KAK1926574.1"/>
    <property type="molecule type" value="Genomic_DNA"/>
</dbReference>
<evidence type="ECO:0000256" key="4">
    <source>
        <dbReference type="ARBA" id="ARBA00022448"/>
    </source>
</evidence>
<sequence>MDTSTPVVDLSTPPKSPPAAAPSLADLATTLDGYHNDIPGFVNSLVPSSLSEAETTLNTLLTRLSILSQDTSSALEQSIHDITRTVPRLTYDLQFMRESATSLQSSLSSVQTSIRGPALAPTASLDRLSHLDKLKSRMESARDILREAESWSTLESEITSLIQQSAWTKAGTRLAEASRSMVVFQSTPGEYESRRTLLVSLQNQLEGALAQALSSTSSPETLAKLRPVFEMIDREDEFKEYYFKSRRQPILDEWTATDVPTLPRFYSALLSTVQAEKAQIPLIFPSPTHILSSFIQTTLECLDPSPHSRLAEFAEGSSALPDLIKAYKATEELASAIAALLDTTPLPSPSGPETPKRPSRRFSRAIALPLNPAEWETTLYEPFLDLQTSYPALERRFLANTSIPTSKTDPSRALLSSATAAFATADEAIGRCLAFTHGYGAVGLVDALNAFFDEFLASQQQRALTPTTSTDELDFDSLDYSTEDWGAFQLGLHVLSACKDIRDRLEKFESKLKTSITLTNQPTASLGALTLLQQSPLNSAALQTLLANPSPLAPTYKSLAGFTRASQQFLQNIILAPLQSQLKEYSTLSVWSQPDKAQRRGDLQVPTFSLSPTDTIARVSEGLLNLLRVFEVYATDDALAFSIETLPFVDKSLFEAPIAPEVVLSTWVSSLSLSLLSQMTTTTLRQIRTLSNRGAAQLASDLAYLSNAVRALDVEWDDLERWKEASGVESEEEYRRRVRELPEGDDEVWRQVGVVRGWA</sequence>
<dbReference type="PANTHER" id="PTHR21443">
    <property type="entry name" value="CONSERVED OLIGOMERIC GOLGI COMPLEX COMPONENT 7"/>
    <property type="match status" value="1"/>
</dbReference>
<protein>
    <recommendedName>
        <fullName evidence="3">Conserved oligomeric Golgi complex subunit 7</fullName>
    </recommendedName>
    <alternativeName>
        <fullName evidence="8">Component of oligomeric Golgi complex 7</fullName>
    </alternativeName>
</protein>
<evidence type="ECO:0000256" key="9">
    <source>
        <dbReference type="SAM" id="MobiDB-lite"/>
    </source>
</evidence>
<evidence type="ECO:0000256" key="7">
    <source>
        <dbReference type="ARBA" id="ARBA00023136"/>
    </source>
</evidence>
<keyword evidence="5" id="KW-0653">Protein transport</keyword>
<proteinExistence type="inferred from homology"/>
<gene>
    <name evidence="10" type="ORF">DB88DRAFT_482333</name>
</gene>
<comment type="caution">
    <text evidence="10">The sequence shown here is derived from an EMBL/GenBank/DDBJ whole genome shotgun (WGS) entry which is preliminary data.</text>
</comment>
<evidence type="ECO:0000256" key="8">
    <source>
        <dbReference type="ARBA" id="ARBA00031345"/>
    </source>
</evidence>
<evidence type="ECO:0000256" key="1">
    <source>
        <dbReference type="ARBA" id="ARBA00004395"/>
    </source>
</evidence>
<keyword evidence="4" id="KW-0813">Transport</keyword>
<name>A0AAD9L8R5_PAPLA</name>
<dbReference type="GO" id="GO:0006890">
    <property type="term" value="P:retrograde vesicle-mediated transport, Golgi to endoplasmic reticulum"/>
    <property type="evidence" value="ECO:0007669"/>
    <property type="project" value="TreeGrafter"/>
</dbReference>
<dbReference type="PANTHER" id="PTHR21443:SF0">
    <property type="entry name" value="CONSERVED OLIGOMERIC GOLGI COMPLEX SUBUNIT 7"/>
    <property type="match status" value="1"/>
</dbReference>
<reference evidence="10" key="1">
    <citation type="submission" date="2023-02" db="EMBL/GenBank/DDBJ databases">
        <title>Identification and recombinant expression of a fungal hydrolase from Papiliotrema laurentii that hydrolyzes apple cutin and clears colloidal polyester polyurethane.</title>
        <authorList>
            <consortium name="DOE Joint Genome Institute"/>
            <person name="Roman V.A."/>
            <person name="Bojanowski C."/>
            <person name="Crable B.R."/>
            <person name="Wagner D.N."/>
            <person name="Hung C.S."/>
            <person name="Nadeau L.J."/>
            <person name="Schratz L."/>
            <person name="Haridas S."/>
            <person name="Pangilinan J."/>
            <person name="Lipzen A."/>
            <person name="Na H."/>
            <person name="Yan M."/>
            <person name="Ng V."/>
            <person name="Grigoriev I.V."/>
            <person name="Spatafora J.W."/>
            <person name="Barlow D."/>
            <person name="Biffinger J."/>
            <person name="Kelley-Loughnane N."/>
            <person name="Varaljay V.A."/>
            <person name="Crookes-Goodson W.J."/>
        </authorList>
    </citation>
    <scope>NUCLEOTIDE SEQUENCE</scope>
    <source>
        <strain evidence="10">5307AH</strain>
    </source>
</reference>
<keyword evidence="7" id="KW-0472">Membrane</keyword>
<dbReference type="InterPro" id="IPR019335">
    <property type="entry name" value="COG7"/>
</dbReference>
<comment type="subcellular location">
    <subcellularLocation>
        <location evidence="1">Golgi apparatus membrane</location>
        <topology evidence="1">Peripheral membrane protein</topology>
    </subcellularLocation>
</comment>
<evidence type="ECO:0000256" key="3">
    <source>
        <dbReference type="ARBA" id="ARBA00020984"/>
    </source>
</evidence>